<keyword evidence="2" id="KW-0548">Nucleotidyltransferase</keyword>
<protein>
    <submittedName>
        <fullName evidence="12">Putative reverse transcriptase domain-containing protein</fullName>
    </submittedName>
</protein>
<evidence type="ECO:0000259" key="9">
    <source>
        <dbReference type="Pfam" id="PF17917"/>
    </source>
</evidence>
<dbReference type="Pfam" id="PF08284">
    <property type="entry name" value="RVP_2"/>
    <property type="match status" value="1"/>
</dbReference>
<evidence type="ECO:0000256" key="5">
    <source>
        <dbReference type="ARBA" id="ARBA00022801"/>
    </source>
</evidence>
<dbReference type="Gene3D" id="3.30.420.10">
    <property type="entry name" value="Ribonuclease H-like superfamily/Ribonuclease H"/>
    <property type="match status" value="1"/>
</dbReference>
<evidence type="ECO:0000259" key="8">
    <source>
        <dbReference type="Pfam" id="PF03732"/>
    </source>
</evidence>
<feature type="domain" description="Tf2-1-like SH3-like" evidence="11">
    <location>
        <begin position="998"/>
        <end position="1062"/>
    </location>
</feature>
<keyword evidence="3" id="KW-0540">Nuclease</keyword>
<dbReference type="AlphaFoldDB" id="A0A6L2K2Z6"/>
<dbReference type="GO" id="GO:0003676">
    <property type="term" value="F:nucleic acid binding"/>
    <property type="evidence" value="ECO:0007669"/>
    <property type="project" value="InterPro"/>
</dbReference>
<dbReference type="PANTHER" id="PTHR46148">
    <property type="entry name" value="CHROMO DOMAIN-CONTAINING PROTEIN"/>
    <property type="match status" value="1"/>
</dbReference>
<keyword evidence="4" id="KW-0255">Endonuclease</keyword>
<evidence type="ECO:0000256" key="3">
    <source>
        <dbReference type="ARBA" id="ARBA00022722"/>
    </source>
</evidence>
<dbReference type="Pfam" id="PF03732">
    <property type="entry name" value="Retrotrans_gag"/>
    <property type="match status" value="1"/>
</dbReference>
<feature type="compositionally biased region" description="Acidic residues" evidence="7">
    <location>
        <begin position="34"/>
        <end position="57"/>
    </location>
</feature>
<dbReference type="InterPro" id="IPR005162">
    <property type="entry name" value="Retrotrans_gag_dom"/>
</dbReference>
<dbReference type="InterPro" id="IPR036397">
    <property type="entry name" value="RNaseH_sf"/>
</dbReference>
<dbReference type="InterPro" id="IPR056924">
    <property type="entry name" value="SH3_Tf2-1"/>
</dbReference>
<keyword evidence="1" id="KW-0808">Transferase</keyword>
<feature type="domain" description="Reverse transcriptase RNase H-like" evidence="9">
    <location>
        <begin position="665"/>
        <end position="748"/>
    </location>
</feature>
<evidence type="ECO:0000256" key="2">
    <source>
        <dbReference type="ARBA" id="ARBA00022695"/>
    </source>
</evidence>
<dbReference type="GO" id="GO:0004519">
    <property type="term" value="F:endonuclease activity"/>
    <property type="evidence" value="ECO:0007669"/>
    <property type="project" value="UniProtKB-KW"/>
</dbReference>
<dbReference type="CDD" id="cd09274">
    <property type="entry name" value="RNase_HI_RT_Ty3"/>
    <property type="match status" value="1"/>
</dbReference>
<dbReference type="EMBL" id="BKCJ010001672">
    <property type="protein sequence ID" value="GEU43172.1"/>
    <property type="molecule type" value="Genomic_DNA"/>
</dbReference>
<organism evidence="12">
    <name type="scientific">Tanacetum cinerariifolium</name>
    <name type="common">Dalmatian daisy</name>
    <name type="synonym">Chrysanthemum cinerariifolium</name>
    <dbReference type="NCBI Taxonomy" id="118510"/>
    <lineage>
        <taxon>Eukaryota</taxon>
        <taxon>Viridiplantae</taxon>
        <taxon>Streptophyta</taxon>
        <taxon>Embryophyta</taxon>
        <taxon>Tracheophyta</taxon>
        <taxon>Spermatophyta</taxon>
        <taxon>Magnoliopsida</taxon>
        <taxon>eudicotyledons</taxon>
        <taxon>Gunneridae</taxon>
        <taxon>Pentapetalae</taxon>
        <taxon>asterids</taxon>
        <taxon>campanulids</taxon>
        <taxon>Asterales</taxon>
        <taxon>Asteraceae</taxon>
        <taxon>Asteroideae</taxon>
        <taxon>Anthemideae</taxon>
        <taxon>Anthemidinae</taxon>
        <taxon>Tanacetum</taxon>
    </lineage>
</organism>
<gene>
    <name evidence="12" type="ORF">Tci_015150</name>
</gene>
<dbReference type="CDD" id="cd00303">
    <property type="entry name" value="retropepsin_like"/>
    <property type="match status" value="1"/>
</dbReference>
<evidence type="ECO:0000259" key="10">
    <source>
        <dbReference type="Pfam" id="PF17921"/>
    </source>
</evidence>
<dbReference type="PANTHER" id="PTHR46148:SF59">
    <property type="entry name" value="NUCLEOTIDYLTRANSFERASE, RIBONUCLEASE H"/>
    <property type="match status" value="1"/>
</dbReference>
<dbReference type="SUPFAM" id="SSF53098">
    <property type="entry name" value="Ribonuclease H-like"/>
    <property type="match status" value="1"/>
</dbReference>
<name>A0A6L2K2Z6_TANCI</name>
<keyword evidence="6 12" id="KW-0695">RNA-directed DNA polymerase</keyword>
<accession>A0A6L2K2Z6</accession>
<dbReference type="GO" id="GO:0016787">
    <property type="term" value="F:hydrolase activity"/>
    <property type="evidence" value="ECO:0007669"/>
    <property type="project" value="UniProtKB-KW"/>
</dbReference>
<evidence type="ECO:0000256" key="7">
    <source>
        <dbReference type="SAM" id="MobiDB-lite"/>
    </source>
</evidence>
<dbReference type="InterPro" id="IPR041373">
    <property type="entry name" value="RT_RNaseH"/>
</dbReference>
<evidence type="ECO:0000256" key="6">
    <source>
        <dbReference type="ARBA" id="ARBA00022918"/>
    </source>
</evidence>
<evidence type="ECO:0000256" key="4">
    <source>
        <dbReference type="ARBA" id="ARBA00022759"/>
    </source>
</evidence>
<reference evidence="12" key="1">
    <citation type="journal article" date="2019" name="Sci. Rep.">
        <title>Draft genome of Tanacetum cinerariifolium, the natural source of mosquito coil.</title>
        <authorList>
            <person name="Yamashiro T."/>
            <person name="Shiraishi A."/>
            <person name="Satake H."/>
            <person name="Nakayama K."/>
        </authorList>
    </citation>
    <scope>NUCLEOTIDE SEQUENCE</scope>
</reference>
<keyword evidence="5" id="KW-0378">Hydrolase</keyword>
<dbReference type="InterPro" id="IPR021109">
    <property type="entry name" value="Peptidase_aspartic_dom_sf"/>
</dbReference>
<feature type="region of interest" description="Disordered" evidence="7">
    <location>
        <begin position="33"/>
        <end position="57"/>
    </location>
</feature>
<dbReference type="InterPro" id="IPR043502">
    <property type="entry name" value="DNA/RNA_pol_sf"/>
</dbReference>
<dbReference type="Gene3D" id="2.40.70.10">
    <property type="entry name" value="Acid Proteases"/>
    <property type="match status" value="1"/>
</dbReference>
<feature type="domain" description="Integrase zinc-binding" evidence="10">
    <location>
        <begin position="840"/>
        <end position="891"/>
    </location>
</feature>
<sequence length="1119" mass="128812">MVNVIPPDHVDEVHVVELNQHDDVHVVPEHVLVDEDEDSEEDKFEEEEDPQEGEDDMEIDIEEDENELKLAYPYEEVVLLTLRLAFNSEPDDEIEVENPIEHEDETVPASVHEVGESRMASVRRLCGRKMAHAFVEKKGKVKDKFYGKLILELGNEVRSSVEQGTAAMEKLVEKLGNTEDKAECKKLKKELEESRIMPLKSAPMTQAAIRRMIKDSVDAAIDAERARQVNVIIDASGSRPARGQDVAPIVYKCTFARFMKCDPAVFCGVEGAVELQRWFEKIESVFEIIECAEGKKVKFAAATLEGPALTWWKTKVATIGLETVNQMPWTEMKQLLTAEFCPIEEVQRMEPKLWNLKVKEYDVVAYTQRFNELALMCLRMVEPERVKVNAYIWGLTNNIKGEVTSSKPGKVNEAVRMAHKLMEQKSQARDARILEGKKQKWESLQGGNSSVYNQVSQVWKVHTRNRCTKKVKQEEVKEARGRAYAIKDVKPQGLNVVTGASYEVELANGRVVSTKTILKGCTLNLVNHIFEIDLMPIELGTFNVIIGMDWLLKHDAIIVWGEKVVCIPYGNEMLIVASDKESKSKEKRMEDVPVNHDFPEVFPEKLPGLPPPRHVEFRIDLVARAVPVARASYRLAPFKIGVHVDPAKIEAIKSWAALTTPTKVYEAVLMQREKVIACASRQLKVHEENSTTHDLELGAIVFAIRLWRHYLYRMKYVVFTHHKSLQYILNQKDSNLRQWRWIELLSDYDCEIRYHLGKENVMANALSQKERIKPLRVRALMMTIHNDLSKQICEAQEGAIRKKYARKENLGRLIKLIFKFRPDGTRCSINRMWLPRFGGLRNLVMHESHKSKYSIRPRLDKMYQDLKSLYWWQNMKTDIATYVSKCLMCAKPFYVEILEIASGSIGDNLNMSTTYHPQMDGKSERTIQTLEDMLHACVIDFESSWDRHLPLVEFLYNNSNHASIMATPYKALYGKSVDHLRQKSYADKRLKPLEFKVGDMVLLKVSPWKGTVRFRKRRKLSPCYIGLFKILARVGHVAYMLELPKELKGIHGTFHVSNLKKCLAEDDIVVPIDEIQLDDKLHMVKEPVEVMDREVKRLKQSRIPIVKVRWNSQRGPEFT</sequence>
<dbReference type="Pfam" id="PF17921">
    <property type="entry name" value="Integrase_H2C2"/>
    <property type="match status" value="1"/>
</dbReference>
<comment type="caution">
    <text evidence="12">The sequence shown here is derived from an EMBL/GenBank/DDBJ whole genome shotgun (WGS) entry which is preliminary data.</text>
</comment>
<dbReference type="InterPro" id="IPR012337">
    <property type="entry name" value="RNaseH-like_sf"/>
</dbReference>
<dbReference type="Pfam" id="PF17917">
    <property type="entry name" value="RT_RNaseH"/>
    <property type="match status" value="1"/>
</dbReference>
<evidence type="ECO:0000259" key="11">
    <source>
        <dbReference type="Pfam" id="PF24626"/>
    </source>
</evidence>
<dbReference type="InterPro" id="IPR041588">
    <property type="entry name" value="Integrase_H2C2"/>
</dbReference>
<feature type="domain" description="Retrotransposon gag" evidence="8">
    <location>
        <begin position="298"/>
        <end position="396"/>
    </location>
</feature>
<dbReference type="Pfam" id="PF24626">
    <property type="entry name" value="SH3_Tf2-1"/>
    <property type="match status" value="1"/>
</dbReference>
<proteinExistence type="predicted"/>
<dbReference type="GO" id="GO:0003964">
    <property type="term" value="F:RNA-directed DNA polymerase activity"/>
    <property type="evidence" value="ECO:0007669"/>
    <property type="project" value="UniProtKB-KW"/>
</dbReference>
<dbReference type="Gene3D" id="1.10.340.70">
    <property type="match status" value="1"/>
</dbReference>
<dbReference type="SUPFAM" id="SSF56672">
    <property type="entry name" value="DNA/RNA polymerases"/>
    <property type="match status" value="1"/>
</dbReference>
<evidence type="ECO:0000313" key="12">
    <source>
        <dbReference type="EMBL" id="GEU43172.1"/>
    </source>
</evidence>
<evidence type="ECO:0000256" key="1">
    <source>
        <dbReference type="ARBA" id="ARBA00022679"/>
    </source>
</evidence>